<dbReference type="OrthoDB" id="6767548at2759"/>
<evidence type="ECO:0000313" key="3">
    <source>
        <dbReference type="Proteomes" id="UP001153712"/>
    </source>
</evidence>
<name>A0A9N9XPR9_PHYSR</name>
<dbReference type="GO" id="GO:0035556">
    <property type="term" value="P:intracellular signal transduction"/>
    <property type="evidence" value="ECO:0007669"/>
    <property type="project" value="InterPro"/>
</dbReference>
<dbReference type="AlphaFoldDB" id="A0A9N9XPR9"/>
<feature type="domain" description="Doublecortin" evidence="1">
    <location>
        <begin position="26"/>
        <end position="108"/>
    </location>
</feature>
<dbReference type="PROSITE" id="PS50309">
    <property type="entry name" value="DC"/>
    <property type="match status" value="2"/>
</dbReference>
<protein>
    <recommendedName>
        <fullName evidence="1">Doublecortin domain-containing protein</fullName>
    </recommendedName>
</protein>
<sequence>MPSRITCGSAKSSKGIGSVADAKRPKKIRVYNNGESHCYFFILNPREFKGWTAILDYMTKIINPDYGHIAKLLSLCSLTEIQCFDDLVSETSYVALGQNSKFKNAPGGYGVNSYQNILRRDAYIKQYYCGKLDPCILPLLCETEKKNLVLAYFLVNGKKCQCPQKVVFNRCDLKRETITMNYLAKIMDVPDGIHKVATIFGDILNNLREIQHGFPYVAIPHNKQFVHMNYLNFFCSANKCNQGLKFNIRKHCSSKASGTIVLHCGCQTSLCDSKKPKSSVECKCQSPCRPCRSCNSTGSMKSNQCDPCDPSITCKVCGPIIPCKSCDPDAPCDICKPPKPSKLILPCDCNDKCV</sequence>
<dbReference type="InterPro" id="IPR003533">
    <property type="entry name" value="Doublecortin_dom"/>
</dbReference>
<dbReference type="SMART" id="SM00537">
    <property type="entry name" value="DCX"/>
    <property type="match status" value="1"/>
</dbReference>
<evidence type="ECO:0000259" key="1">
    <source>
        <dbReference type="PROSITE" id="PS50309"/>
    </source>
</evidence>
<gene>
    <name evidence="2" type="ORF">PHYEVI_LOCUS8869</name>
</gene>
<proteinExistence type="predicted"/>
<evidence type="ECO:0000313" key="2">
    <source>
        <dbReference type="EMBL" id="CAG9862558.1"/>
    </source>
</evidence>
<reference evidence="2" key="1">
    <citation type="submission" date="2022-01" db="EMBL/GenBank/DDBJ databases">
        <authorList>
            <person name="King R."/>
        </authorList>
    </citation>
    <scope>NUCLEOTIDE SEQUENCE</scope>
</reference>
<accession>A0A9N9XPR9</accession>
<dbReference type="SUPFAM" id="SSF89837">
    <property type="entry name" value="Doublecortin (DC)"/>
    <property type="match status" value="2"/>
</dbReference>
<dbReference type="Gene3D" id="3.10.20.230">
    <property type="entry name" value="Doublecortin domain"/>
    <property type="match status" value="1"/>
</dbReference>
<dbReference type="Proteomes" id="UP001153712">
    <property type="component" value="Chromosome 5"/>
</dbReference>
<keyword evidence="3" id="KW-1185">Reference proteome</keyword>
<organism evidence="2 3">
    <name type="scientific">Phyllotreta striolata</name>
    <name type="common">Striped flea beetle</name>
    <name type="synonym">Crioceris striolata</name>
    <dbReference type="NCBI Taxonomy" id="444603"/>
    <lineage>
        <taxon>Eukaryota</taxon>
        <taxon>Metazoa</taxon>
        <taxon>Ecdysozoa</taxon>
        <taxon>Arthropoda</taxon>
        <taxon>Hexapoda</taxon>
        <taxon>Insecta</taxon>
        <taxon>Pterygota</taxon>
        <taxon>Neoptera</taxon>
        <taxon>Endopterygota</taxon>
        <taxon>Coleoptera</taxon>
        <taxon>Polyphaga</taxon>
        <taxon>Cucujiformia</taxon>
        <taxon>Chrysomeloidea</taxon>
        <taxon>Chrysomelidae</taxon>
        <taxon>Galerucinae</taxon>
        <taxon>Alticini</taxon>
        <taxon>Phyllotreta</taxon>
    </lineage>
</organism>
<dbReference type="EMBL" id="OU900098">
    <property type="protein sequence ID" value="CAG9862558.1"/>
    <property type="molecule type" value="Genomic_DNA"/>
</dbReference>
<feature type="domain" description="Doublecortin" evidence="1">
    <location>
        <begin position="149"/>
        <end position="231"/>
    </location>
</feature>
<dbReference type="InterPro" id="IPR036572">
    <property type="entry name" value="Doublecortin_dom_sf"/>
</dbReference>
<dbReference type="Pfam" id="PF03607">
    <property type="entry name" value="DCX"/>
    <property type="match status" value="1"/>
</dbReference>